<dbReference type="EMBL" id="KL596621">
    <property type="protein sequence ID" value="KER33825.1"/>
    <property type="molecule type" value="Genomic_DNA"/>
</dbReference>
<dbReference type="OrthoDB" id="6145491at2759"/>
<dbReference type="GeneID" id="20314470"/>
<accession>A0A075ACU3</accession>
<evidence type="ECO:0000313" key="1">
    <source>
        <dbReference type="EMBL" id="KER33825.1"/>
    </source>
</evidence>
<gene>
    <name evidence="1" type="ORF">T265_00282</name>
</gene>
<organism evidence="1 2">
    <name type="scientific">Opisthorchis viverrini</name>
    <name type="common">Southeast Asian liver fluke</name>
    <dbReference type="NCBI Taxonomy" id="6198"/>
    <lineage>
        <taxon>Eukaryota</taxon>
        <taxon>Metazoa</taxon>
        <taxon>Spiralia</taxon>
        <taxon>Lophotrochozoa</taxon>
        <taxon>Platyhelminthes</taxon>
        <taxon>Trematoda</taxon>
        <taxon>Digenea</taxon>
        <taxon>Opisthorchiida</taxon>
        <taxon>Opisthorchiata</taxon>
        <taxon>Opisthorchiidae</taxon>
        <taxon>Opisthorchis</taxon>
    </lineage>
</organism>
<protein>
    <submittedName>
        <fullName evidence="1">Uncharacterized protein</fullName>
    </submittedName>
</protein>
<dbReference type="CTD" id="20314470"/>
<sequence length="122" mass="13293">MQSLSTPIVIPGETIEVVERFTCLGRCISSDCSDKGGQRTRWSTSCFVVWLWDLACSSSGTETSSGIQQSLSQDNSLCELLWENLKREANVAGYPGVGIVLSELAEASLIEHKPPRGQAKRC</sequence>
<keyword evidence="2" id="KW-1185">Reference proteome</keyword>
<proteinExistence type="predicted"/>
<dbReference type="AlphaFoldDB" id="A0A075ACU3"/>
<reference evidence="1 2" key="1">
    <citation type="submission" date="2013-11" db="EMBL/GenBank/DDBJ databases">
        <title>Opisthorchis viverrini - life in the bile duct.</title>
        <authorList>
            <person name="Young N.D."/>
            <person name="Nagarajan N."/>
            <person name="Lin S.J."/>
            <person name="Korhonen P.K."/>
            <person name="Jex A.R."/>
            <person name="Hall R.S."/>
            <person name="Safavi-Hemami H."/>
            <person name="Kaewkong W."/>
            <person name="Bertrand D."/>
            <person name="Gao S."/>
            <person name="Seet Q."/>
            <person name="Wongkham S."/>
            <person name="Teh B.T."/>
            <person name="Wongkham C."/>
            <person name="Intapan P.M."/>
            <person name="Maleewong W."/>
            <person name="Yang X."/>
            <person name="Hu M."/>
            <person name="Wang Z."/>
            <person name="Hofmann A."/>
            <person name="Sternberg P.W."/>
            <person name="Tan P."/>
            <person name="Wang J."/>
            <person name="Gasser R.B."/>
        </authorList>
    </citation>
    <scope>NUCLEOTIDE SEQUENCE [LARGE SCALE GENOMIC DNA]</scope>
</reference>
<dbReference type="RefSeq" id="XP_009162291.1">
    <property type="nucleotide sequence ID" value="XM_009164027.1"/>
</dbReference>
<evidence type="ECO:0000313" key="2">
    <source>
        <dbReference type="Proteomes" id="UP000054324"/>
    </source>
</evidence>
<name>A0A075ACU3_OPIVI</name>
<dbReference type="Proteomes" id="UP000054324">
    <property type="component" value="Unassembled WGS sequence"/>
</dbReference>
<dbReference type="KEGG" id="ovi:T265_00282"/>